<dbReference type="InterPro" id="IPR016181">
    <property type="entry name" value="Acyl_CoA_acyltransferase"/>
</dbReference>
<dbReference type="InterPro" id="IPR002123">
    <property type="entry name" value="Plipid/glycerol_acylTrfase"/>
</dbReference>
<accession>A0A0J8GRI1</accession>
<dbReference type="RefSeq" id="WP_048692100.1">
    <property type="nucleotide sequence ID" value="NZ_KQ130489.1"/>
</dbReference>
<comment type="pathway">
    <text evidence="1">Lipid metabolism.</text>
</comment>
<dbReference type="CDD" id="cd07986">
    <property type="entry name" value="LPLAT_ACT14924-like"/>
    <property type="match status" value="1"/>
</dbReference>
<sequence>MKDNNLSLSHFFAQQTSSFFYKTLIKIADKLLGIDKLNYLYQCHDFNGLSPNEFTQKFIQVFDLDIKVLGYDLTQIPKDKAIIIVANHPFGGIEGVILTHVISQYRPDLKVLANRGLSIFKELSPYFIFTNPLKVGASGNLESIKSCKKHLDSNGALVLFPAGRVSYFRKDLGYITDHNWHRSLAYLAKNTGADILPLYITGKNRSRFYHLGKIYFRFRLLMLIREMLAAKGKAVPMTFANKTFKLPEATSSQAATDLVRLSTYLLNPEYQQAWTASLTDKIELALAPYICPNLLDAEIKNLNSNQKLASHKHFSVYYANYDQIPNLVEEIRIRREETFRLYKEGSGQPQDGDELDKVYTHLFVFDHDENAVVGAYRMGQTDLIQQNKACSGLYLSQMFDFGQKFINQTQACLEMGRSFILPKYQKSYYSLLLLFKGIAHFVNQKPEYQTLYGTVSLSTEYEKLSVYLIERFLVTDSKDVTPKQAFNYPPVPELDSYLNQYPKDIASLEWLIKQIEPDGKGLPVLLKQYYQLGAKFHCLGIDPNFAQTPGLLLSVHLPSAPERLLKLYLGSELPNYLTKVNKILAE</sequence>
<reference evidence="12 13" key="1">
    <citation type="submission" date="2015-04" db="EMBL/GenBank/DDBJ databases">
        <title>Draft Genome Sequence of the Novel Agar-Digesting Marine Bacterium Q1.</title>
        <authorList>
            <person name="Li Y."/>
            <person name="Li D."/>
            <person name="Chen G."/>
            <person name="Du Z."/>
        </authorList>
    </citation>
    <scope>NUCLEOTIDE SEQUENCE [LARGE SCALE GENOMIC DNA]</scope>
    <source>
        <strain evidence="12 13">Q1</strain>
    </source>
</reference>
<keyword evidence="4" id="KW-0443">Lipid metabolism</keyword>
<dbReference type="PANTHER" id="PTHR37323">
    <property type="entry name" value="GCN5-RELATED N-ACETYLTRANSFERASE"/>
    <property type="match status" value="1"/>
</dbReference>
<evidence type="ECO:0000256" key="7">
    <source>
        <dbReference type="ARBA" id="ARBA00039058"/>
    </source>
</evidence>
<comment type="similarity">
    <text evidence="6">Belongs to the acetyltransferase family. OlsB subfamily.</text>
</comment>
<evidence type="ECO:0000256" key="8">
    <source>
        <dbReference type="ARBA" id="ARBA00039866"/>
    </source>
</evidence>
<proteinExistence type="inferred from homology"/>
<evidence type="ECO:0000256" key="3">
    <source>
        <dbReference type="ARBA" id="ARBA00022679"/>
    </source>
</evidence>
<evidence type="ECO:0000256" key="1">
    <source>
        <dbReference type="ARBA" id="ARBA00005189"/>
    </source>
</evidence>
<name>A0A0J8GRI1_9ALTE</name>
<comment type="function">
    <text evidence="9">Catalyzes the first step in the biosynthesis of ornithine lipids, which are phosphorus-free membrane lipids. Catalyzes the 3-hydroxyacyl-acyl carrier protein-dependent acylation of ornithine to form lyso-ornithine lipid (LOL).</text>
</comment>
<dbReference type="InterPro" id="IPR045746">
    <property type="entry name" value="ACT14924-like_Acyltransf_dom"/>
</dbReference>
<dbReference type="EMBL" id="LAZL01000012">
    <property type="protein sequence ID" value="KMT65312.1"/>
    <property type="molecule type" value="Genomic_DNA"/>
</dbReference>
<keyword evidence="2" id="KW-0444">Lipid biosynthesis</keyword>
<dbReference type="Pfam" id="PF19576">
    <property type="entry name" value="Acyltransf_2"/>
    <property type="match status" value="1"/>
</dbReference>
<dbReference type="GO" id="GO:0006629">
    <property type="term" value="P:lipid metabolic process"/>
    <property type="evidence" value="ECO:0007669"/>
    <property type="project" value="UniProtKB-KW"/>
</dbReference>
<keyword evidence="5" id="KW-0012">Acyltransferase</keyword>
<dbReference type="Proteomes" id="UP000037600">
    <property type="component" value="Unassembled WGS sequence"/>
</dbReference>
<dbReference type="SUPFAM" id="SSF55729">
    <property type="entry name" value="Acyl-CoA N-acyltransferases (Nat)"/>
    <property type="match status" value="1"/>
</dbReference>
<dbReference type="Pfam" id="PF13444">
    <property type="entry name" value="Acetyltransf_5"/>
    <property type="match status" value="1"/>
</dbReference>
<evidence type="ECO:0000259" key="11">
    <source>
        <dbReference type="SMART" id="SM00563"/>
    </source>
</evidence>
<gene>
    <name evidence="12" type="ORF">XM47_09770</name>
</gene>
<dbReference type="SMART" id="SM00563">
    <property type="entry name" value="PlsC"/>
    <property type="match status" value="1"/>
</dbReference>
<protein>
    <recommendedName>
        <fullName evidence="8">L-ornithine N(alpha)-acyltransferase</fullName>
        <ecNumber evidence="7">2.3.2.30</ecNumber>
    </recommendedName>
</protein>
<keyword evidence="3" id="KW-0808">Transferase</keyword>
<feature type="domain" description="Phospholipid/glycerol acyltransferase" evidence="11">
    <location>
        <begin position="82"/>
        <end position="203"/>
    </location>
</feature>
<comment type="catalytic activity">
    <reaction evidence="10">
        <text>a (3R)-hydroxyacyl-[ACP] + L-ornithine = a lyso-ornithine lipid + holo-[ACP] + H(+)</text>
        <dbReference type="Rhea" id="RHEA:20633"/>
        <dbReference type="Rhea" id="RHEA-COMP:9685"/>
        <dbReference type="Rhea" id="RHEA-COMP:9945"/>
        <dbReference type="ChEBI" id="CHEBI:15378"/>
        <dbReference type="ChEBI" id="CHEBI:46911"/>
        <dbReference type="ChEBI" id="CHEBI:64479"/>
        <dbReference type="ChEBI" id="CHEBI:78827"/>
        <dbReference type="ChEBI" id="CHEBI:138482"/>
        <dbReference type="EC" id="2.3.2.30"/>
    </reaction>
    <physiologicalReaction direction="left-to-right" evidence="10">
        <dbReference type="Rhea" id="RHEA:20634"/>
    </physiologicalReaction>
</comment>
<dbReference type="PATRIC" id="fig|1513271.3.peg.1986"/>
<evidence type="ECO:0000313" key="13">
    <source>
        <dbReference type="Proteomes" id="UP000037600"/>
    </source>
</evidence>
<evidence type="ECO:0000256" key="2">
    <source>
        <dbReference type="ARBA" id="ARBA00022516"/>
    </source>
</evidence>
<evidence type="ECO:0000256" key="6">
    <source>
        <dbReference type="ARBA" id="ARBA00038095"/>
    </source>
</evidence>
<dbReference type="GO" id="GO:0043810">
    <property type="term" value="F:ornithine-acyl [acyl carrier protein] N-acyltransferase activity"/>
    <property type="evidence" value="ECO:0007669"/>
    <property type="project" value="UniProtKB-EC"/>
</dbReference>
<evidence type="ECO:0000256" key="10">
    <source>
        <dbReference type="ARBA" id="ARBA00047785"/>
    </source>
</evidence>
<comment type="caution">
    <text evidence="12">The sequence shown here is derived from an EMBL/GenBank/DDBJ whole genome shotgun (WGS) entry which is preliminary data.</text>
</comment>
<keyword evidence="13" id="KW-1185">Reference proteome</keyword>
<evidence type="ECO:0000256" key="5">
    <source>
        <dbReference type="ARBA" id="ARBA00023315"/>
    </source>
</evidence>
<dbReference type="AlphaFoldDB" id="A0A0J8GRI1"/>
<dbReference type="SUPFAM" id="SSF69593">
    <property type="entry name" value="Glycerol-3-phosphate (1)-acyltransferase"/>
    <property type="match status" value="1"/>
</dbReference>
<dbReference type="EC" id="2.3.2.30" evidence="7"/>
<dbReference type="STRING" id="1513271.XM47_09770"/>
<dbReference type="InterPro" id="IPR052351">
    <property type="entry name" value="Ornithine_N-alpha-AT"/>
</dbReference>
<dbReference type="OrthoDB" id="1113830at2"/>
<evidence type="ECO:0000256" key="4">
    <source>
        <dbReference type="ARBA" id="ARBA00023098"/>
    </source>
</evidence>
<dbReference type="PANTHER" id="PTHR37323:SF1">
    <property type="entry name" value="L-ORNITHINE N(ALPHA)-ACYLTRANSFERASE"/>
    <property type="match status" value="1"/>
</dbReference>
<evidence type="ECO:0000313" key="12">
    <source>
        <dbReference type="EMBL" id="KMT65312.1"/>
    </source>
</evidence>
<evidence type="ECO:0000256" key="9">
    <source>
        <dbReference type="ARBA" id="ARBA00045724"/>
    </source>
</evidence>
<organism evidence="12 13">
    <name type="scientific">Catenovulum maritimum</name>
    <dbReference type="NCBI Taxonomy" id="1513271"/>
    <lineage>
        <taxon>Bacteria</taxon>
        <taxon>Pseudomonadati</taxon>
        <taxon>Pseudomonadota</taxon>
        <taxon>Gammaproteobacteria</taxon>
        <taxon>Alteromonadales</taxon>
        <taxon>Alteromonadaceae</taxon>
        <taxon>Catenovulum</taxon>
    </lineage>
</organism>